<protein>
    <submittedName>
        <fullName evidence="2">Uncharacterized protein</fullName>
    </submittedName>
</protein>
<gene>
    <name evidence="2" type="ORF">PGLA1383_LOCUS1660</name>
    <name evidence="3" type="ORF">PGLA1383_LOCUS29417</name>
</gene>
<evidence type="ECO:0000313" key="3">
    <source>
        <dbReference type="EMBL" id="CAE8611613.1"/>
    </source>
</evidence>
<dbReference type="EMBL" id="CAJNNV010025033">
    <property type="protein sequence ID" value="CAE8611613.1"/>
    <property type="molecule type" value="Genomic_DNA"/>
</dbReference>
<proteinExistence type="predicted"/>
<dbReference type="AlphaFoldDB" id="A0A813D316"/>
<evidence type="ECO:0000256" key="1">
    <source>
        <dbReference type="SAM" id="Phobius"/>
    </source>
</evidence>
<keyword evidence="1" id="KW-0812">Transmembrane</keyword>
<evidence type="ECO:0000313" key="2">
    <source>
        <dbReference type="EMBL" id="CAE8582667.1"/>
    </source>
</evidence>
<feature type="transmembrane region" description="Helical" evidence="1">
    <location>
        <begin position="12"/>
        <end position="33"/>
    </location>
</feature>
<keyword evidence="1" id="KW-1133">Transmembrane helix</keyword>
<reference evidence="2" key="1">
    <citation type="submission" date="2021-02" db="EMBL/GenBank/DDBJ databases">
        <authorList>
            <person name="Dougan E. K."/>
            <person name="Rhodes N."/>
            <person name="Thang M."/>
            <person name="Chan C."/>
        </authorList>
    </citation>
    <scope>NUCLEOTIDE SEQUENCE</scope>
</reference>
<name>A0A813D316_POLGL</name>
<keyword evidence="1" id="KW-0472">Membrane</keyword>
<sequence length="149" mass="15855">MASHGRRSLLSVVLFVDALLIGSWCIPSAFVSAPAASAEQQSVRFLVPAAAAAAAMLPAGAQAVERWTYQEPNADGLTVEQIQVFLWFVLFHLIGLADFYAKKIGAGPAIPVNPFRSSGNDQGQLFKSSSFYKRADNRSGAPLGTLSDV</sequence>
<dbReference type="Proteomes" id="UP000654075">
    <property type="component" value="Unassembled WGS sequence"/>
</dbReference>
<keyword evidence="4" id="KW-1185">Reference proteome</keyword>
<dbReference type="EMBL" id="CAJNNV010000448">
    <property type="protein sequence ID" value="CAE8582667.1"/>
    <property type="molecule type" value="Genomic_DNA"/>
</dbReference>
<feature type="transmembrane region" description="Helical" evidence="1">
    <location>
        <begin position="45"/>
        <end position="64"/>
    </location>
</feature>
<feature type="transmembrane region" description="Helical" evidence="1">
    <location>
        <begin position="84"/>
        <end position="101"/>
    </location>
</feature>
<evidence type="ECO:0000313" key="4">
    <source>
        <dbReference type="Proteomes" id="UP000654075"/>
    </source>
</evidence>
<comment type="caution">
    <text evidence="2">The sequence shown here is derived from an EMBL/GenBank/DDBJ whole genome shotgun (WGS) entry which is preliminary data.</text>
</comment>
<accession>A0A813D316</accession>
<organism evidence="2 4">
    <name type="scientific">Polarella glacialis</name>
    <name type="common">Dinoflagellate</name>
    <dbReference type="NCBI Taxonomy" id="89957"/>
    <lineage>
        <taxon>Eukaryota</taxon>
        <taxon>Sar</taxon>
        <taxon>Alveolata</taxon>
        <taxon>Dinophyceae</taxon>
        <taxon>Suessiales</taxon>
        <taxon>Suessiaceae</taxon>
        <taxon>Polarella</taxon>
    </lineage>
</organism>